<evidence type="ECO:0000313" key="6">
    <source>
        <dbReference type="EMBL" id="KAL3506098.1"/>
    </source>
</evidence>
<keyword evidence="3" id="KW-0408">Iron</keyword>
<accession>A0ABD2YJN0</accession>
<dbReference type="SUPFAM" id="SSF51197">
    <property type="entry name" value="Clavaminate synthase-like"/>
    <property type="match status" value="1"/>
</dbReference>
<dbReference type="InterPro" id="IPR027443">
    <property type="entry name" value="IPNS-like_sf"/>
</dbReference>
<comment type="caution">
    <text evidence="5">The sequence shown here is derived from an EMBL/GenBank/DDBJ whole genome shotgun (WGS) entry which is preliminary data.</text>
</comment>
<evidence type="ECO:0000259" key="4">
    <source>
        <dbReference type="Pfam" id="PF14226"/>
    </source>
</evidence>
<evidence type="ECO:0000313" key="7">
    <source>
        <dbReference type="Proteomes" id="UP001630127"/>
    </source>
</evidence>
<dbReference type="GO" id="GO:0016706">
    <property type="term" value="F:2-oxoglutarate-dependent dioxygenase activity"/>
    <property type="evidence" value="ECO:0007669"/>
    <property type="project" value="UniProtKB-ARBA"/>
</dbReference>
<dbReference type="EMBL" id="JBJUIK010000013">
    <property type="protein sequence ID" value="KAL3506098.1"/>
    <property type="molecule type" value="Genomic_DNA"/>
</dbReference>
<gene>
    <name evidence="5" type="ORF">ACH5RR_031477</name>
    <name evidence="6" type="ORF">ACH5RR_031480</name>
</gene>
<keyword evidence="7" id="KW-1185">Reference proteome</keyword>
<dbReference type="EMBL" id="JBJUIK010000013">
    <property type="protein sequence ID" value="KAL3506095.1"/>
    <property type="molecule type" value="Genomic_DNA"/>
</dbReference>
<dbReference type="Proteomes" id="UP001630127">
    <property type="component" value="Unassembled WGS sequence"/>
</dbReference>
<dbReference type="PANTHER" id="PTHR10209">
    <property type="entry name" value="OXIDOREDUCTASE, 2OG-FE II OXYGENASE FAMILY PROTEIN"/>
    <property type="match status" value="1"/>
</dbReference>
<organism evidence="5 7">
    <name type="scientific">Cinchona calisaya</name>
    <dbReference type="NCBI Taxonomy" id="153742"/>
    <lineage>
        <taxon>Eukaryota</taxon>
        <taxon>Viridiplantae</taxon>
        <taxon>Streptophyta</taxon>
        <taxon>Embryophyta</taxon>
        <taxon>Tracheophyta</taxon>
        <taxon>Spermatophyta</taxon>
        <taxon>Magnoliopsida</taxon>
        <taxon>eudicotyledons</taxon>
        <taxon>Gunneridae</taxon>
        <taxon>Pentapetalae</taxon>
        <taxon>asterids</taxon>
        <taxon>lamiids</taxon>
        <taxon>Gentianales</taxon>
        <taxon>Rubiaceae</taxon>
        <taxon>Cinchonoideae</taxon>
        <taxon>Cinchoneae</taxon>
        <taxon>Cinchona</taxon>
    </lineage>
</organism>
<evidence type="ECO:0000256" key="3">
    <source>
        <dbReference type="ARBA" id="ARBA00023004"/>
    </source>
</evidence>
<reference evidence="5 7" key="1">
    <citation type="submission" date="2024-11" db="EMBL/GenBank/DDBJ databases">
        <title>A near-complete genome assembly of Cinchona calisaya.</title>
        <authorList>
            <person name="Lian D.C."/>
            <person name="Zhao X.W."/>
            <person name="Wei L."/>
        </authorList>
    </citation>
    <scope>NUCLEOTIDE SEQUENCE [LARGE SCALE GENOMIC DNA]</scope>
    <source>
        <tissue evidence="5">Nenye</tissue>
    </source>
</reference>
<evidence type="ECO:0000313" key="5">
    <source>
        <dbReference type="EMBL" id="KAL3506095.1"/>
    </source>
</evidence>
<dbReference type="AlphaFoldDB" id="A0ABD2YJN0"/>
<keyword evidence="2" id="KW-0560">Oxidoreductase</keyword>
<keyword evidence="1" id="KW-0479">Metal-binding</keyword>
<feature type="domain" description="Non-haem dioxygenase N-terminal" evidence="4">
    <location>
        <begin position="8"/>
        <end position="92"/>
    </location>
</feature>
<evidence type="ECO:0000256" key="1">
    <source>
        <dbReference type="ARBA" id="ARBA00022723"/>
    </source>
</evidence>
<name>A0ABD2YJN0_9GENT</name>
<dbReference type="PANTHER" id="PTHR10209:SF884">
    <property type="entry name" value="1-AMINOCYCLOPROPANE-1-CARBOXYLATE OXIDASE HOMOLOG 1-LIKE"/>
    <property type="match status" value="1"/>
</dbReference>
<dbReference type="GO" id="GO:0046872">
    <property type="term" value="F:metal ion binding"/>
    <property type="evidence" value="ECO:0007669"/>
    <property type="project" value="UniProtKB-KW"/>
</dbReference>
<dbReference type="Pfam" id="PF14226">
    <property type="entry name" value="DIOX_N"/>
    <property type="match status" value="1"/>
</dbReference>
<proteinExistence type="predicted"/>
<dbReference type="InterPro" id="IPR026992">
    <property type="entry name" value="DIOX_N"/>
</dbReference>
<dbReference type="Gene3D" id="2.60.120.330">
    <property type="entry name" value="B-lactam Antibiotic, Isopenicillin N Synthase, Chain"/>
    <property type="match status" value="1"/>
</dbReference>
<sequence>MNQDAAMHLQIVDQTRDACEMWGFFQVINHGISVGVIDKMIDIVRMFLEEEADIKRPFCTSDPKTILRYNNGTFDRTRMKRAVTWGDCVSCAIDHLPANLQGLLGEFRYAKIQIS</sequence>
<evidence type="ECO:0000256" key="2">
    <source>
        <dbReference type="ARBA" id="ARBA00023002"/>
    </source>
</evidence>
<protein>
    <recommendedName>
        <fullName evidence="4">Non-haem dioxygenase N-terminal domain-containing protein</fullName>
    </recommendedName>
</protein>